<dbReference type="InterPro" id="IPR036366">
    <property type="entry name" value="PGBDSf"/>
</dbReference>
<proteinExistence type="predicted"/>
<dbReference type="Gene3D" id="1.10.101.10">
    <property type="entry name" value="PGBD-like superfamily/PGBD"/>
    <property type="match status" value="1"/>
</dbReference>
<dbReference type="KEGG" id="suam:BOO69_08340"/>
<evidence type="ECO:0000313" key="3">
    <source>
        <dbReference type="Proteomes" id="UP000181897"/>
    </source>
</evidence>
<dbReference type="EMBL" id="CP018076">
    <property type="protein sequence ID" value="APE43425.1"/>
    <property type="molecule type" value="Genomic_DNA"/>
</dbReference>
<organism evidence="2 3">
    <name type="scientific">Sulfitobacter alexandrii</name>
    <dbReference type="NCBI Taxonomy" id="1917485"/>
    <lineage>
        <taxon>Bacteria</taxon>
        <taxon>Pseudomonadati</taxon>
        <taxon>Pseudomonadota</taxon>
        <taxon>Alphaproteobacteria</taxon>
        <taxon>Rhodobacterales</taxon>
        <taxon>Roseobacteraceae</taxon>
        <taxon>Sulfitobacter</taxon>
    </lineage>
</organism>
<feature type="domain" description="Peptidoglycan binding-like" evidence="1">
    <location>
        <begin position="10"/>
        <end position="61"/>
    </location>
</feature>
<dbReference type="Proteomes" id="UP000181897">
    <property type="component" value="Chromosome"/>
</dbReference>
<keyword evidence="3" id="KW-1185">Reference proteome</keyword>
<dbReference type="AlphaFoldDB" id="A0A1J0WGI5"/>
<dbReference type="STRING" id="1917485.BOO69_08340"/>
<dbReference type="InterPro" id="IPR002477">
    <property type="entry name" value="Peptidoglycan-bd-like"/>
</dbReference>
<name>A0A1J0WGI5_9RHOB</name>
<dbReference type="InterPro" id="IPR036365">
    <property type="entry name" value="PGBD-like_sf"/>
</dbReference>
<evidence type="ECO:0000259" key="1">
    <source>
        <dbReference type="Pfam" id="PF01471"/>
    </source>
</evidence>
<dbReference type="SUPFAM" id="SSF47090">
    <property type="entry name" value="PGBD-like"/>
    <property type="match status" value="1"/>
</dbReference>
<evidence type="ECO:0000313" key="2">
    <source>
        <dbReference type="EMBL" id="APE43425.1"/>
    </source>
</evidence>
<protein>
    <recommendedName>
        <fullName evidence="1">Peptidoglycan binding-like domain-containing protein</fullName>
    </recommendedName>
</protein>
<gene>
    <name evidence="2" type="ORF">BOO69_08340</name>
</gene>
<dbReference type="Pfam" id="PF01471">
    <property type="entry name" value="PG_binding_1"/>
    <property type="match status" value="1"/>
</dbReference>
<sequence length="236" mass="26134">MALKYSARDRDIQIALKKRGFDPGPLDGLKGPRTSAAIIAFKRSIGFRARDYVGPLTWAALHRREPPETPVTTAPVPWLAEGYKRMGLHEVRDNGILRRWLGSDGHALGDPSRFPWCGDFVETCIRLALPQEDMSPLRGNPYWALNWRHFGQSCRPAVGAVISITRNGGGHVAFAVGEDERRIYCLGGNQRNSVSVVPIDKNRFVPASWRWPSTWPLPAPGLPPMTSAEASSINEA</sequence>
<dbReference type="OrthoDB" id="5395100at2"/>
<dbReference type="RefSeq" id="WP_071971756.1">
    <property type="nucleotide sequence ID" value="NZ_CP018076.1"/>
</dbReference>
<accession>A0A1J0WGI5</accession>
<reference evidence="2 3" key="1">
    <citation type="submission" date="2016-11" db="EMBL/GenBank/DDBJ databases">
        <title>Complete genome sequence of Sulfitobacter sp. AM1-D1, a toxic bacteria associated with marine dinoflagellate Alexandrium minutum in East China Sea.</title>
        <authorList>
            <person name="Yang Q."/>
            <person name="Zhang X."/>
            <person name="Tian X."/>
        </authorList>
    </citation>
    <scope>NUCLEOTIDE SEQUENCE [LARGE SCALE GENOMIC DNA]</scope>
    <source>
        <strain evidence="2 3">AM1-D1</strain>
    </source>
</reference>